<dbReference type="InterPro" id="IPR026116">
    <property type="entry name" value="GT18_cat"/>
</dbReference>
<keyword evidence="7 14" id="KW-0812">Transmembrane</keyword>
<dbReference type="AlphaFoldDB" id="E3MVT9"/>
<keyword evidence="9 14" id="KW-1133">Transmembrane helix</keyword>
<evidence type="ECO:0000256" key="11">
    <source>
        <dbReference type="ARBA" id="ARBA00023136"/>
    </source>
</evidence>
<evidence type="ECO:0000256" key="9">
    <source>
        <dbReference type="ARBA" id="ARBA00022989"/>
    </source>
</evidence>
<dbReference type="OMA" id="IGHHLEV"/>
<keyword evidence="11 14" id="KW-0472">Membrane</keyword>
<accession>E3MVT9</accession>
<evidence type="ECO:0000256" key="8">
    <source>
        <dbReference type="ARBA" id="ARBA00022968"/>
    </source>
</evidence>
<evidence type="ECO:0000256" key="5">
    <source>
        <dbReference type="ARBA" id="ARBA00022676"/>
    </source>
</evidence>
<feature type="transmembrane region" description="Helical" evidence="14">
    <location>
        <begin position="7"/>
        <end position="28"/>
    </location>
</feature>
<dbReference type="eggNOG" id="ENOG502QTNG">
    <property type="taxonomic scope" value="Eukaryota"/>
</dbReference>
<evidence type="ECO:0000256" key="3">
    <source>
        <dbReference type="ARBA" id="ARBA00007477"/>
    </source>
</evidence>
<dbReference type="PANTHER" id="PTHR15075">
    <property type="entry name" value="ALPHA-MANNOSIDE BETA-1,6-N-ACETYLGLUCOSAMINYLTRANSFERASE"/>
    <property type="match status" value="1"/>
</dbReference>
<gene>
    <name evidence="16" type="primary">Cre-gly-2</name>
    <name evidence="16" type="ORF">CRE_23610</name>
</gene>
<reference evidence="16" key="1">
    <citation type="submission" date="2007-07" db="EMBL/GenBank/DDBJ databases">
        <title>PCAP assembly of the Caenorhabditis remanei genome.</title>
        <authorList>
            <consortium name="The Caenorhabditis remanei Sequencing Consortium"/>
            <person name="Wilson R.K."/>
        </authorList>
    </citation>
    <scope>NUCLEOTIDE SEQUENCE [LARGE SCALE GENOMIC DNA]</scope>
    <source>
        <strain evidence="16">PB4641</strain>
    </source>
</reference>
<evidence type="ECO:0000259" key="15">
    <source>
        <dbReference type="Pfam" id="PF15024"/>
    </source>
</evidence>
<dbReference type="InterPro" id="IPR052105">
    <property type="entry name" value="MGAT5_Glycosyltransferase"/>
</dbReference>
<dbReference type="GO" id="GO:0000139">
    <property type="term" value="C:Golgi membrane"/>
    <property type="evidence" value="ECO:0007669"/>
    <property type="project" value="UniProtKB-SubCell"/>
</dbReference>
<comment type="similarity">
    <text evidence="3">Belongs to the glycosyltransferase 18 family.</text>
</comment>
<dbReference type="EC" id="2.4.1.155" evidence="4"/>
<keyword evidence="6" id="KW-0808">Transferase</keyword>
<comment type="catalytic activity">
    <reaction evidence="13">
        <text>N(4)-{beta-D-GlcNAc-(1-&gt;2)-[beta-D-GlcNAc-(1-&gt;4)]-alpha-D-Man-(1-&gt;3)-[beta-D-GlcNAc-(1-&gt;2)-alpha-D-Man-(1-&gt;6)]-beta-D-Man-(1-&gt;4)-beta-D-GlcNAc-(1-&gt;4)-beta-D-GlcNAc}-L-asparaginyl-[protein] + UDP-N-acetyl-alpha-D-glucosamine = N(4)-{beta-D-GlcNAc-(1-&gt;2)-[beta-D-GlcNAc-(1-&gt;4)]-alpha-D-Man-(1-&gt;3)-[beta-D-GlcNAc-(1-&gt;2)-[beta-D-GlcNAc-(1-&gt;6)]-alpha-D-Man-(1-&gt;6)]-beta-D-Man-(1-&gt;4)-beta-D-GlcNAc-(1-&gt;4)-beta-D-GlcNAc}-L-asparaginyl-[protein] + UDP + H(+)</text>
        <dbReference type="Rhea" id="RHEA:16921"/>
        <dbReference type="Rhea" id="RHEA-COMP:14374"/>
        <dbReference type="Rhea" id="RHEA-COMP:14377"/>
        <dbReference type="ChEBI" id="CHEBI:15378"/>
        <dbReference type="ChEBI" id="CHEBI:57705"/>
        <dbReference type="ChEBI" id="CHEBI:58223"/>
        <dbReference type="ChEBI" id="CHEBI:139507"/>
        <dbReference type="ChEBI" id="CHEBI:139510"/>
        <dbReference type="EC" id="2.4.1.155"/>
    </reaction>
</comment>
<evidence type="ECO:0000256" key="10">
    <source>
        <dbReference type="ARBA" id="ARBA00023034"/>
    </source>
</evidence>
<evidence type="ECO:0000256" key="6">
    <source>
        <dbReference type="ARBA" id="ARBA00022679"/>
    </source>
</evidence>
<proteinExistence type="inferred from homology"/>
<evidence type="ECO:0000313" key="17">
    <source>
        <dbReference type="Proteomes" id="UP000008281"/>
    </source>
</evidence>
<evidence type="ECO:0000256" key="14">
    <source>
        <dbReference type="SAM" id="Phobius"/>
    </source>
</evidence>
<keyword evidence="8" id="KW-0735">Signal-anchor</keyword>
<keyword evidence="10" id="KW-0333">Golgi apparatus</keyword>
<dbReference type="InParanoid" id="E3MVT9"/>
<keyword evidence="12" id="KW-0325">Glycoprotein</keyword>
<dbReference type="Proteomes" id="UP000008281">
    <property type="component" value="Unassembled WGS sequence"/>
</dbReference>
<dbReference type="PANTHER" id="PTHR15075:SF2">
    <property type="entry name" value="ALPHA-1,6-MANNOSYLGLYCOPROTEIN 6-BETA-N-ACETYLGLUCOSAMINYLTRANSFERASE"/>
    <property type="match status" value="1"/>
</dbReference>
<evidence type="ECO:0000256" key="13">
    <source>
        <dbReference type="ARBA" id="ARBA00048243"/>
    </source>
</evidence>
<sequence>MRRRRRVLALLFIFSAFFTPLGFFYFTIANESRSRYSDDSEENNGGYQTMEVSEPPETIHVDFKKFSEDECSNFPPNMTRDYPECESKMRWIRNGWKTHHCYAENYVDGSECSFRYYLSQVESYCPLMEKNTHKKSLAKISPSIRRLLPIFDTIPNYMKTRINRLWKKWKEGAHEVMEKYSDSMSNRKKLNVLVFVGFLANEKTLKLAKKSDHGGPLGELLQWSDLLATLSIIGHHLEVSTDKDSLRSVVNKYMSRGPCQYVNGSRQQLDIIFTDIMGLNILRQQHRQFLMNNRCRIRLLDSFGTHTEFTNKSYFLKNKRDLSGPISQRNPWGGHGLDLRQHWTFYPHSDDNTFLGFVVDTEGVNSEEKQKRSYPSALVYGKEMYMWDNAQKPIRILKKFVNIYATVADLKEFERREDNGSSIFNDVQNHGFLNSDEISALLDETNIFFGLGFPLEGPAPLEAMAHGAVFINAKFKEPKSRKNYRFLAEKPTLREVMDQPKSVHGKIGEPHVITVDIDDEEALEAAIKRAIQLKPKPFVPFEFSPAGMLLRVALLLEKQEICDKIAVSKRWPPVDQMRIFRTVNPEDSCEIACHSQNLLCEPSYFPIINSSPLLTREFSCPSTSADASPLAPFNCTVQSSASLFSCASRPPPLSDIIRICPCRDYIPQQHAICTKCL</sequence>
<dbReference type="EMBL" id="DS268484">
    <property type="protein sequence ID" value="EFP10352.1"/>
    <property type="molecule type" value="Genomic_DNA"/>
</dbReference>
<dbReference type="Pfam" id="PF15024">
    <property type="entry name" value="Glyco_transf_18"/>
    <property type="match status" value="1"/>
</dbReference>
<evidence type="ECO:0000313" key="16">
    <source>
        <dbReference type="EMBL" id="EFP10352.1"/>
    </source>
</evidence>
<evidence type="ECO:0000256" key="7">
    <source>
        <dbReference type="ARBA" id="ARBA00022692"/>
    </source>
</evidence>
<evidence type="ECO:0000256" key="12">
    <source>
        <dbReference type="ARBA" id="ARBA00023180"/>
    </source>
</evidence>
<dbReference type="STRING" id="31234.E3MVT9"/>
<feature type="domain" description="Glycosyltransferase family 18 catalytic" evidence="15">
    <location>
        <begin position="101"/>
        <end position="662"/>
    </location>
</feature>
<dbReference type="UniPathway" id="UPA00378"/>
<evidence type="ECO:0000256" key="2">
    <source>
        <dbReference type="ARBA" id="ARBA00004922"/>
    </source>
</evidence>
<comment type="subcellular location">
    <subcellularLocation>
        <location evidence="1">Golgi apparatus membrane</location>
        <topology evidence="1">Single-pass type II membrane protein</topology>
    </subcellularLocation>
</comment>
<keyword evidence="17" id="KW-1185">Reference proteome</keyword>
<keyword evidence="5" id="KW-0328">Glycosyltransferase</keyword>
<protein>
    <recommendedName>
        <fullName evidence="4">alpha-1,6-mannosyl-glycoprotein 6-beta-N-acetylglucosaminyltransferase</fullName>
        <ecNumber evidence="4">2.4.1.155</ecNumber>
    </recommendedName>
</protein>
<dbReference type="HOGENOM" id="CLU_016749_1_0_1"/>
<evidence type="ECO:0000256" key="1">
    <source>
        <dbReference type="ARBA" id="ARBA00004323"/>
    </source>
</evidence>
<dbReference type="GO" id="GO:0006487">
    <property type="term" value="P:protein N-linked glycosylation"/>
    <property type="evidence" value="ECO:0007669"/>
    <property type="project" value="TreeGrafter"/>
</dbReference>
<evidence type="ECO:0000256" key="4">
    <source>
        <dbReference type="ARBA" id="ARBA00012671"/>
    </source>
</evidence>
<dbReference type="OrthoDB" id="2113294at2759"/>
<organism evidence="17">
    <name type="scientific">Caenorhabditis remanei</name>
    <name type="common">Caenorhabditis vulgaris</name>
    <dbReference type="NCBI Taxonomy" id="31234"/>
    <lineage>
        <taxon>Eukaryota</taxon>
        <taxon>Metazoa</taxon>
        <taxon>Ecdysozoa</taxon>
        <taxon>Nematoda</taxon>
        <taxon>Chromadorea</taxon>
        <taxon>Rhabditida</taxon>
        <taxon>Rhabditina</taxon>
        <taxon>Rhabditomorpha</taxon>
        <taxon>Rhabditoidea</taxon>
        <taxon>Rhabditidae</taxon>
        <taxon>Peloderinae</taxon>
        <taxon>Caenorhabditis</taxon>
    </lineage>
</organism>
<dbReference type="FunCoup" id="E3MVT9">
    <property type="interactions" value="375"/>
</dbReference>
<name>E3MVT9_CAERE</name>
<comment type="pathway">
    <text evidence="2">Protein modification; protein glycosylation.</text>
</comment>
<dbReference type="GO" id="GO:0030144">
    <property type="term" value="F:alpha-1,6-mannosylglycoprotein 6-beta-N-acetylglucosaminyltransferase activity"/>
    <property type="evidence" value="ECO:0007669"/>
    <property type="project" value="UniProtKB-EC"/>
</dbReference>